<evidence type="ECO:0008006" key="4">
    <source>
        <dbReference type="Google" id="ProtNLM"/>
    </source>
</evidence>
<keyword evidence="1" id="KW-0472">Membrane</keyword>
<feature type="transmembrane region" description="Helical" evidence="1">
    <location>
        <begin position="21"/>
        <end position="38"/>
    </location>
</feature>
<evidence type="ECO:0000256" key="1">
    <source>
        <dbReference type="SAM" id="Phobius"/>
    </source>
</evidence>
<gene>
    <name evidence="2" type="ORF">HNP60_000027</name>
</gene>
<keyword evidence="3" id="KW-1185">Reference proteome</keyword>
<sequence length="203" mass="22828">MAALEQDRRKLESQKRGRRRMAFVPITIAGSISFASIGREMSPDGKLNLMHQIASLIEDHDLMEALADRLIAMARPGQGEAALCHALLTDLAQRHASHQAVEMEFLRVDRCRPASPFDREVALFEAQFSTLDESWSDYLKRWSVKAIGSDRLAFCSETMDMMTALKLRFACENELLYPLALEAGRIACTPAPLHSSLPRRLEL</sequence>
<name>A0ABR6NC20_9SPHN</name>
<evidence type="ECO:0000313" key="3">
    <source>
        <dbReference type="Proteomes" id="UP001138540"/>
    </source>
</evidence>
<keyword evidence="1" id="KW-0812">Transmembrane</keyword>
<dbReference type="RefSeq" id="WP_184148710.1">
    <property type="nucleotide sequence ID" value="NZ_JACHKA010000001.1"/>
</dbReference>
<dbReference type="Proteomes" id="UP001138540">
    <property type="component" value="Unassembled WGS sequence"/>
</dbReference>
<proteinExistence type="predicted"/>
<evidence type="ECO:0000313" key="2">
    <source>
        <dbReference type="EMBL" id="MBB5984053.1"/>
    </source>
</evidence>
<dbReference type="EMBL" id="JACHKA010000001">
    <property type="protein sequence ID" value="MBB5984053.1"/>
    <property type="molecule type" value="Genomic_DNA"/>
</dbReference>
<reference evidence="2 3" key="1">
    <citation type="submission" date="2020-08" db="EMBL/GenBank/DDBJ databases">
        <title>Exploring microbial biodiversity for novel pathways involved in the catabolism of aromatic compounds derived from lignin.</title>
        <authorList>
            <person name="Elkins J."/>
        </authorList>
    </citation>
    <scope>NUCLEOTIDE SEQUENCE [LARGE SCALE GENOMIC DNA]</scope>
    <source>
        <strain evidence="2 3">B1D3A</strain>
    </source>
</reference>
<keyword evidence="1" id="KW-1133">Transmembrane helix</keyword>
<comment type="caution">
    <text evidence="2">The sequence shown here is derived from an EMBL/GenBank/DDBJ whole genome shotgun (WGS) entry which is preliminary data.</text>
</comment>
<organism evidence="2 3">
    <name type="scientific">Sphingobium lignivorans</name>
    <dbReference type="NCBI Taxonomy" id="2735886"/>
    <lineage>
        <taxon>Bacteria</taxon>
        <taxon>Pseudomonadati</taxon>
        <taxon>Pseudomonadota</taxon>
        <taxon>Alphaproteobacteria</taxon>
        <taxon>Sphingomonadales</taxon>
        <taxon>Sphingomonadaceae</taxon>
        <taxon>Sphingobium</taxon>
    </lineage>
</organism>
<accession>A0ABR6NC20</accession>
<protein>
    <recommendedName>
        <fullName evidence="4">Hemerythrin-like domain-containing protein</fullName>
    </recommendedName>
</protein>